<dbReference type="GO" id="GO:0043634">
    <property type="term" value="P:polyadenylation-dependent ncRNA catabolic process"/>
    <property type="evidence" value="ECO:0007669"/>
    <property type="project" value="TreeGrafter"/>
</dbReference>
<organism evidence="1 2">
    <name type="scientific">Gossypium lobatum</name>
    <dbReference type="NCBI Taxonomy" id="34289"/>
    <lineage>
        <taxon>Eukaryota</taxon>
        <taxon>Viridiplantae</taxon>
        <taxon>Streptophyta</taxon>
        <taxon>Embryophyta</taxon>
        <taxon>Tracheophyta</taxon>
        <taxon>Spermatophyta</taxon>
        <taxon>Magnoliopsida</taxon>
        <taxon>eudicotyledons</taxon>
        <taxon>Gunneridae</taxon>
        <taxon>Pentapetalae</taxon>
        <taxon>rosids</taxon>
        <taxon>malvids</taxon>
        <taxon>Malvales</taxon>
        <taxon>Malvaceae</taxon>
        <taxon>Malvoideae</taxon>
        <taxon>Gossypium</taxon>
    </lineage>
</organism>
<keyword evidence="2" id="KW-1185">Reference proteome</keyword>
<dbReference type="GO" id="GO:0005730">
    <property type="term" value="C:nucleolus"/>
    <property type="evidence" value="ECO:0007669"/>
    <property type="project" value="TreeGrafter"/>
</dbReference>
<comment type="caution">
    <text evidence="1">The sequence shown here is derived from an EMBL/GenBank/DDBJ whole genome shotgun (WGS) entry which is preliminary data.</text>
</comment>
<dbReference type="PANTHER" id="PTHR23092:SF48">
    <property type="entry name" value="NUCLEOTIDYLTRANSFERASE FAMILY PROTEIN"/>
    <property type="match status" value="1"/>
</dbReference>
<reference evidence="1 2" key="1">
    <citation type="journal article" date="2019" name="Genome Biol. Evol.">
        <title>Insights into the evolution of the New World diploid cottons (Gossypium, subgenus Houzingenia) based on genome sequencing.</title>
        <authorList>
            <person name="Grover C.E."/>
            <person name="Arick M.A. 2nd"/>
            <person name="Thrash A."/>
            <person name="Conover J.L."/>
            <person name="Sanders W.S."/>
            <person name="Peterson D.G."/>
            <person name="Frelichowski J.E."/>
            <person name="Scheffler J.A."/>
            <person name="Scheffler B.E."/>
            <person name="Wendel J.F."/>
        </authorList>
    </citation>
    <scope>NUCLEOTIDE SEQUENCE [LARGE SCALE GENOMIC DNA]</scope>
    <source>
        <strain evidence="1">157</strain>
        <tissue evidence="1">Leaf</tissue>
    </source>
</reference>
<dbReference type="PANTHER" id="PTHR23092">
    <property type="entry name" value="POLY(A) RNA POLYMERASE"/>
    <property type="match status" value="1"/>
</dbReference>
<dbReference type="AlphaFoldDB" id="A0A7J8M5D9"/>
<name>A0A7J8M5D9_9ROSI</name>
<dbReference type="GO" id="GO:0031499">
    <property type="term" value="C:TRAMP complex"/>
    <property type="evidence" value="ECO:0007669"/>
    <property type="project" value="TreeGrafter"/>
</dbReference>
<protein>
    <submittedName>
        <fullName evidence="1">Uncharacterized protein</fullName>
    </submittedName>
</protein>
<dbReference type="InterPro" id="IPR045862">
    <property type="entry name" value="Trf4-like"/>
</dbReference>
<dbReference type="Gene3D" id="1.10.1410.10">
    <property type="match status" value="1"/>
</dbReference>
<accession>A0A7J8M5D9</accession>
<dbReference type="GO" id="GO:0031123">
    <property type="term" value="P:RNA 3'-end processing"/>
    <property type="evidence" value="ECO:0007669"/>
    <property type="project" value="TreeGrafter"/>
</dbReference>
<dbReference type="SUPFAM" id="SSF81631">
    <property type="entry name" value="PAP/OAS1 substrate-binding domain"/>
    <property type="match status" value="1"/>
</dbReference>
<dbReference type="GO" id="GO:0003729">
    <property type="term" value="F:mRNA binding"/>
    <property type="evidence" value="ECO:0007669"/>
    <property type="project" value="TreeGrafter"/>
</dbReference>
<dbReference type="GO" id="GO:1990817">
    <property type="term" value="F:poly(A) RNA polymerase activity"/>
    <property type="evidence" value="ECO:0007669"/>
    <property type="project" value="InterPro"/>
</dbReference>
<evidence type="ECO:0000313" key="1">
    <source>
        <dbReference type="EMBL" id="MBA0559917.1"/>
    </source>
</evidence>
<dbReference type="EMBL" id="JABEZX010000007">
    <property type="protein sequence ID" value="MBA0559917.1"/>
    <property type="molecule type" value="Genomic_DNA"/>
</dbReference>
<sequence>MFYLLLFRADGNNKYFWNVFDPRQMRVSVQGSGVYINRERGYSIDPIHIDDPLFPTNNVGRNCFRIHQCIKAFSEAYSILEDELSCLSSNTTSSSNPPCRLLQKIIPTEVLTLMGALGLDYLLELPWECALRQSHSSFEVMLGSELNLAIDLCK</sequence>
<proteinExistence type="predicted"/>
<dbReference type="Proteomes" id="UP000593572">
    <property type="component" value="Unassembled WGS sequence"/>
</dbReference>
<evidence type="ECO:0000313" key="2">
    <source>
        <dbReference type="Proteomes" id="UP000593572"/>
    </source>
</evidence>
<gene>
    <name evidence="1" type="ORF">Golob_016854</name>
</gene>